<dbReference type="EMBL" id="CAJVRM010000709">
    <property type="protein sequence ID" value="CAG8983042.1"/>
    <property type="molecule type" value="Genomic_DNA"/>
</dbReference>
<comment type="caution">
    <text evidence="1">The sequence shown here is derived from an EMBL/GenBank/DDBJ whole genome shotgun (WGS) entry which is preliminary data.</text>
</comment>
<evidence type="ECO:0000313" key="1">
    <source>
        <dbReference type="EMBL" id="CAG8983042.1"/>
    </source>
</evidence>
<keyword evidence="2" id="KW-1185">Reference proteome</keyword>
<dbReference type="Proteomes" id="UP000701801">
    <property type="component" value="Unassembled WGS sequence"/>
</dbReference>
<organism evidence="1 2">
    <name type="scientific">Hymenoscyphus albidus</name>
    <dbReference type="NCBI Taxonomy" id="595503"/>
    <lineage>
        <taxon>Eukaryota</taxon>
        <taxon>Fungi</taxon>
        <taxon>Dikarya</taxon>
        <taxon>Ascomycota</taxon>
        <taxon>Pezizomycotina</taxon>
        <taxon>Leotiomycetes</taxon>
        <taxon>Helotiales</taxon>
        <taxon>Helotiaceae</taxon>
        <taxon>Hymenoscyphus</taxon>
    </lineage>
</organism>
<sequence>MELAMELAHEDSIVWRGVERDLLLPIEGQWKPASTASAAGLDSWKDPLSNVGTCADAVAVTVTDCDGVFDAIGNDGEVSSIVALGAIDSSNWVWNIWGAQVAPGPNMSIEGASVGVVCIFTRHAASTEEEDAYL</sequence>
<gene>
    <name evidence="1" type="ORF">HYALB_00006070</name>
</gene>
<name>A0A9N9QCZ8_9HELO</name>
<proteinExistence type="predicted"/>
<accession>A0A9N9QCZ8</accession>
<dbReference type="AlphaFoldDB" id="A0A9N9QCZ8"/>
<protein>
    <submittedName>
        <fullName evidence="1">Uncharacterized protein</fullName>
    </submittedName>
</protein>
<reference evidence="1" key="1">
    <citation type="submission" date="2021-07" db="EMBL/GenBank/DDBJ databases">
        <authorList>
            <person name="Durling M."/>
        </authorList>
    </citation>
    <scope>NUCLEOTIDE SEQUENCE</scope>
</reference>
<evidence type="ECO:0000313" key="2">
    <source>
        <dbReference type="Proteomes" id="UP000701801"/>
    </source>
</evidence>